<dbReference type="Proteomes" id="UP000199600">
    <property type="component" value="Unassembled WGS sequence"/>
</dbReference>
<proteinExistence type="predicted"/>
<evidence type="ECO:0000313" key="3">
    <source>
        <dbReference type="EMBL" id="SBT04588.1"/>
    </source>
</evidence>
<sequence>MNMAELNRLGILIRTGEPGELLIDAPQGALTPDLLIELRRSKGDLLREFAQGVNVVNLVNNDSYCLNAGKESVSPVANLHSRVKVCAGDTATASRWWLIHYHDRDPMEIACCPEATHAEILERHPDAVAAEPFTPTIRQPSAPLTAGEETAIRAWLALIEKTDPASIAEVIGQCQRDADARDYFTGRAAADNLQKNRADAAFDDVRRTCDQCANLIARRCQAAKHGEIVASRNYEPIRDLPRRCDGYAPGADDPDRRHGRERWPGLIQKGNE</sequence>
<name>A0A1A8XKW4_9RHOO</name>
<gene>
    <name evidence="3" type="ORF">PROAA_1310006</name>
</gene>
<dbReference type="Pfam" id="PF18563">
    <property type="entry name" value="TubC_N"/>
    <property type="match status" value="1"/>
</dbReference>
<evidence type="ECO:0000256" key="1">
    <source>
        <dbReference type="SAM" id="MobiDB-lite"/>
    </source>
</evidence>
<evidence type="ECO:0000259" key="2">
    <source>
        <dbReference type="Pfam" id="PF18563"/>
    </source>
</evidence>
<evidence type="ECO:0000313" key="4">
    <source>
        <dbReference type="Proteomes" id="UP000199600"/>
    </source>
</evidence>
<protein>
    <recommendedName>
        <fullName evidence="2">TubC N-terminal docking domain-containing protein</fullName>
    </recommendedName>
</protein>
<keyword evidence="4" id="KW-1185">Reference proteome</keyword>
<feature type="region of interest" description="Disordered" evidence="1">
    <location>
        <begin position="243"/>
        <end position="272"/>
    </location>
</feature>
<feature type="compositionally biased region" description="Basic and acidic residues" evidence="1">
    <location>
        <begin position="253"/>
        <end position="263"/>
    </location>
</feature>
<dbReference type="Gene3D" id="1.10.10.1830">
    <property type="entry name" value="Non-ribosomal peptide synthase, adenylation domain"/>
    <property type="match status" value="1"/>
</dbReference>
<organism evidence="3 4">
    <name type="scientific">Candidatus Propionivibrio aalborgensis</name>
    <dbReference type="NCBI Taxonomy" id="1860101"/>
    <lineage>
        <taxon>Bacteria</taxon>
        <taxon>Pseudomonadati</taxon>
        <taxon>Pseudomonadota</taxon>
        <taxon>Betaproteobacteria</taxon>
        <taxon>Rhodocyclales</taxon>
        <taxon>Rhodocyclaceae</taxon>
        <taxon>Propionivibrio</taxon>
    </lineage>
</organism>
<accession>A0A1A8XKW4</accession>
<dbReference type="InterPro" id="IPR041464">
    <property type="entry name" value="TubC_N"/>
</dbReference>
<reference evidence="3 4" key="1">
    <citation type="submission" date="2016-06" db="EMBL/GenBank/DDBJ databases">
        <authorList>
            <person name="Kjaerup R.B."/>
            <person name="Dalgaard T.S."/>
            <person name="Juul-Madsen H.R."/>
        </authorList>
    </citation>
    <scope>NUCLEOTIDE SEQUENCE [LARGE SCALE GENOMIC DNA]</scope>
    <source>
        <strain evidence="3">2</strain>
    </source>
</reference>
<dbReference type="AlphaFoldDB" id="A0A1A8XKW4"/>
<dbReference type="EMBL" id="FLQY01000037">
    <property type="protein sequence ID" value="SBT04588.1"/>
    <property type="molecule type" value="Genomic_DNA"/>
</dbReference>
<feature type="domain" description="TubC N-terminal docking" evidence="2">
    <location>
        <begin position="4"/>
        <end position="47"/>
    </location>
</feature>
<dbReference type="InterPro" id="IPR044894">
    <property type="entry name" value="TubC_N_sf"/>
</dbReference>